<dbReference type="EMBL" id="FIHG01000002">
    <property type="protein sequence ID" value="CYU75587.1"/>
    <property type="molecule type" value="Genomic_DNA"/>
</dbReference>
<dbReference type="Pfam" id="PF14355">
    <property type="entry name" value="Abi_C"/>
    <property type="match status" value="1"/>
</dbReference>
<accession>A0A0Z8ICC3</accession>
<proteinExistence type="predicted"/>
<evidence type="ECO:0000259" key="1">
    <source>
        <dbReference type="Pfam" id="PF14355"/>
    </source>
</evidence>
<dbReference type="Proteomes" id="UP000073200">
    <property type="component" value="Unassembled WGS sequence"/>
</dbReference>
<protein>
    <submittedName>
        <fullName evidence="2">UDP-N-acetylglucosamine 2-epimerase</fullName>
    </submittedName>
</protein>
<reference evidence="2 3" key="1">
    <citation type="submission" date="2016-02" db="EMBL/GenBank/DDBJ databases">
        <authorList>
            <consortium name="Pathogen Informatics"/>
        </authorList>
    </citation>
    <scope>NUCLEOTIDE SEQUENCE [LARGE SCALE GENOMIC DNA]</scope>
    <source>
        <strain evidence="2 3">LSS59</strain>
    </source>
</reference>
<feature type="domain" description="Abortive infection protein-like C-terminal" evidence="1">
    <location>
        <begin position="166"/>
        <end position="244"/>
    </location>
</feature>
<evidence type="ECO:0000313" key="2">
    <source>
        <dbReference type="EMBL" id="CYU75587.1"/>
    </source>
</evidence>
<gene>
    <name evidence="2" type="ORF">ERS132421_00473</name>
</gene>
<sequence length="266" mass="30394">MESNFMEISPVYRMELLEKVEATIWQKYSSYRKVEQYIKLNQVWIEPWTPDFNIEYFTEGANKGKINLSETLTNLATEIPEKLLKIAIDLGIETPDFIPSIPTFRNKLKDDYKNASISFEKAFQNVEKDPQEAVGNANSVLESIIKEILSDERFAHINSSKATSKNLVNQILQVFQLNPSSPEIPNEMKAIGSSLITVSKAVEDLRSDKTLHHGQESGKYLINQPLYAYFVVNACATFGLFLIDFYENKFPKPVSSFDIDDEDLPF</sequence>
<name>A0A0Z8ICC3_STRSU</name>
<dbReference type="AlphaFoldDB" id="A0A0Z8ICC3"/>
<evidence type="ECO:0000313" key="3">
    <source>
        <dbReference type="Proteomes" id="UP000073200"/>
    </source>
</evidence>
<dbReference type="InterPro" id="IPR026001">
    <property type="entry name" value="Abi-like_C"/>
</dbReference>
<organism evidence="2 3">
    <name type="scientific">Streptococcus suis</name>
    <dbReference type="NCBI Taxonomy" id="1307"/>
    <lineage>
        <taxon>Bacteria</taxon>
        <taxon>Bacillati</taxon>
        <taxon>Bacillota</taxon>
        <taxon>Bacilli</taxon>
        <taxon>Lactobacillales</taxon>
        <taxon>Streptococcaceae</taxon>
        <taxon>Streptococcus</taxon>
    </lineage>
</organism>